<name>A0ABN7VY79_GIGMA</name>
<comment type="caution">
    <text evidence="1">The sequence shown here is derived from an EMBL/GenBank/DDBJ whole genome shotgun (WGS) entry which is preliminary data.</text>
</comment>
<reference evidence="1 2" key="1">
    <citation type="submission" date="2021-06" db="EMBL/GenBank/DDBJ databases">
        <authorList>
            <person name="Kallberg Y."/>
            <person name="Tangrot J."/>
            <person name="Rosling A."/>
        </authorList>
    </citation>
    <scope>NUCLEOTIDE SEQUENCE [LARGE SCALE GENOMIC DNA]</scope>
    <source>
        <strain evidence="1 2">120-4 pot B 10/14</strain>
    </source>
</reference>
<gene>
    <name evidence="1" type="ORF">GMARGA_LOCUS24100</name>
</gene>
<dbReference type="Proteomes" id="UP000789901">
    <property type="component" value="Unassembled WGS sequence"/>
</dbReference>
<protein>
    <submittedName>
        <fullName evidence="1">16500_t:CDS:1</fullName>
    </submittedName>
</protein>
<keyword evidence="2" id="KW-1185">Reference proteome</keyword>
<accession>A0ABN7VY79</accession>
<sequence>KVPVRDKDSEEERTIEDQILDQVNNKELNKEQQKQVQELLLDKRDMFMQGLDELEISGF</sequence>
<proteinExistence type="predicted"/>
<evidence type="ECO:0000313" key="2">
    <source>
        <dbReference type="Proteomes" id="UP000789901"/>
    </source>
</evidence>
<organism evidence="1 2">
    <name type="scientific">Gigaspora margarita</name>
    <dbReference type="NCBI Taxonomy" id="4874"/>
    <lineage>
        <taxon>Eukaryota</taxon>
        <taxon>Fungi</taxon>
        <taxon>Fungi incertae sedis</taxon>
        <taxon>Mucoromycota</taxon>
        <taxon>Glomeromycotina</taxon>
        <taxon>Glomeromycetes</taxon>
        <taxon>Diversisporales</taxon>
        <taxon>Gigasporaceae</taxon>
        <taxon>Gigaspora</taxon>
    </lineage>
</organism>
<dbReference type="EMBL" id="CAJVQB010025063">
    <property type="protein sequence ID" value="CAG8805473.1"/>
    <property type="molecule type" value="Genomic_DNA"/>
</dbReference>
<feature type="non-terminal residue" evidence="1">
    <location>
        <position position="1"/>
    </location>
</feature>
<evidence type="ECO:0000313" key="1">
    <source>
        <dbReference type="EMBL" id="CAG8805473.1"/>
    </source>
</evidence>